<dbReference type="SUPFAM" id="SSF53448">
    <property type="entry name" value="Nucleotide-diphospho-sugar transferases"/>
    <property type="match status" value="1"/>
</dbReference>
<feature type="compositionally biased region" description="Polar residues" evidence="13">
    <location>
        <begin position="145"/>
        <end position="160"/>
    </location>
</feature>
<evidence type="ECO:0000256" key="8">
    <source>
        <dbReference type="ARBA" id="ARBA00022824"/>
    </source>
</evidence>
<dbReference type="EC" id="2.4.1.117" evidence="4"/>
<dbReference type="PANTHER" id="PTHR10859:SF91">
    <property type="entry name" value="DOLICHYL-PHOSPHATE BETA-GLUCOSYLTRANSFERASE"/>
    <property type="match status" value="1"/>
</dbReference>
<keyword evidence="11 14" id="KW-0472">Membrane</keyword>
<dbReference type="FunCoup" id="A0A1Z5SNY2">
    <property type="interactions" value="1121"/>
</dbReference>
<evidence type="ECO:0000256" key="10">
    <source>
        <dbReference type="ARBA" id="ARBA00022989"/>
    </source>
</evidence>
<feature type="region of interest" description="Disordered" evidence="13">
    <location>
        <begin position="193"/>
        <end position="215"/>
    </location>
</feature>
<comment type="catalytic activity">
    <reaction evidence="12">
        <text>a di-trans,poly-cis-dolichyl phosphate + UDP-alpha-D-glucose = a di-trans,poly-cis-dolichyl beta-D-glucosyl phosphate + UDP</text>
        <dbReference type="Rhea" id="RHEA:15401"/>
        <dbReference type="Rhea" id="RHEA-COMP:19498"/>
        <dbReference type="Rhea" id="RHEA-COMP:19502"/>
        <dbReference type="ChEBI" id="CHEBI:57525"/>
        <dbReference type="ChEBI" id="CHEBI:57683"/>
        <dbReference type="ChEBI" id="CHEBI:58223"/>
        <dbReference type="ChEBI" id="CHEBI:58885"/>
        <dbReference type="EC" id="2.4.1.117"/>
    </reaction>
    <physiologicalReaction direction="left-to-right" evidence="12">
        <dbReference type="Rhea" id="RHEA:15402"/>
    </physiologicalReaction>
</comment>
<keyword evidence="7 14" id="KW-0812">Transmembrane</keyword>
<dbReference type="InterPro" id="IPR029044">
    <property type="entry name" value="Nucleotide-diphossugar_trans"/>
</dbReference>
<dbReference type="PANTHER" id="PTHR10859">
    <property type="entry name" value="GLYCOSYL TRANSFERASE"/>
    <property type="match status" value="1"/>
</dbReference>
<dbReference type="CDD" id="cd04188">
    <property type="entry name" value="DPG_synthase"/>
    <property type="match status" value="1"/>
</dbReference>
<evidence type="ECO:0000256" key="3">
    <source>
        <dbReference type="ARBA" id="ARBA00006739"/>
    </source>
</evidence>
<protein>
    <recommendedName>
        <fullName evidence="4">dolichyl-phosphate beta-glucosyltransferase</fullName>
        <ecNumber evidence="4">2.4.1.117</ecNumber>
    </recommendedName>
</protein>
<evidence type="ECO:0000259" key="15">
    <source>
        <dbReference type="Pfam" id="PF00535"/>
    </source>
</evidence>
<accession>A0A1Z5SNY2</accession>
<dbReference type="EMBL" id="MUNK01000372">
    <property type="protein sequence ID" value="OTA22427.1"/>
    <property type="molecule type" value="Genomic_DNA"/>
</dbReference>
<evidence type="ECO:0000313" key="17">
    <source>
        <dbReference type="Proteomes" id="UP000194280"/>
    </source>
</evidence>
<dbReference type="GO" id="GO:0006487">
    <property type="term" value="P:protein N-linked glycosylation"/>
    <property type="evidence" value="ECO:0007669"/>
    <property type="project" value="TreeGrafter"/>
</dbReference>
<comment type="caution">
    <text evidence="16">The sequence shown here is derived from an EMBL/GenBank/DDBJ whole genome shotgun (WGS) entry which is preliminary data.</text>
</comment>
<evidence type="ECO:0000256" key="11">
    <source>
        <dbReference type="ARBA" id="ARBA00023136"/>
    </source>
</evidence>
<dbReference type="OrthoDB" id="3784at2759"/>
<keyword evidence="6" id="KW-0808">Transferase</keyword>
<evidence type="ECO:0000256" key="5">
    <source>
        <dbReference type="ARBA" id="ARBA00022676"/>
    </source>
</evidence>
<keyword evidence="17" id="KW-1185">Reference proteome</keyword>
<gene>
    <name evidence="16" type="ORF">BTJ68_14142</name>
</gene>
<name>A0A1Z5SNY2_HORWE</name>
<dbReference type="InParanoid" id="A0A1Z5SNY2"/>
<evidence type="ECO:0000256" key="13">
    <source>
        <dbReference type="SAM" id="MobiDB-lite"/>
    </source>
</evidence>
<keyword evidence="5" id="KW-0328">Glycosyltransferase</keyword>
<feature type="transmembrane region" description="Helical" evidence="14">
    <location>
        <begin position="23"/>
        <end position="48"/>
    </location>
</feature>
<keyword evidence="9" id="KW-0735">Signal-anchor</keyword>
<evidence type="ECO:0000256" key="9">
    <source>
        <dbReference type="ARBA" id="ARBA00022968"/>
    </source>
</evidence>
<evidence type="ECO:0000313" key="16">
    <source>
        <dbReference type="EMBL" id="OTA22427.1"/>
    </source>
</evidence>
<keyword evidence="10 14" id="KW-1133">Transmembrane helix</keyword>
<comment type="similarity">
    <text evidence="3">Belongs to the glycosyltransferase 2 family.</text>
</comment>
<organism evidence="16 17">
    <name type="scientific">Hortaea werneckii EXF-2000</name>
    <dbReference type="NCBI Taxonomy" id="1157616"/>
    <lineage>
        <taxon>Eukaryota</taxon>
        <taxon>Fungi</taxon>
        <taxon>Dikarya</taxon>
        <taxon>Ascomycota</taxon>
        <taxon>Pezizomycotina</taxon>
        <taxon>Dothideomycetes</taxon>
        <taxon>Dothideomycetidae</taxon>
        <taxon>Mycosphaerellales</taxon>
        <taxon>Teratosphaeriaceae</taxon>
        <taxon>Hortaea</taxon>
    </lineage>
</organism>
<comment type="subcellular location">
    <subcellularLocation>
        <location evidence="1">Endoplasmic reticulum membrane</location>
        <topology evidence="1">Single-pass membrane protein</topology>
    </subcellularLocation>
</comment>
<dbReference type="InterPro" id="IPR001173">
    <property type="entry name" value="Glyco_trans_2-like"/>
</dbReference>
<dbReference type="InterPro" id="IPR035518">
    <property type="entry name" value="DPG_synthase"/>
</dbReference>
<dbReference type="GO" id="GO:0004581">
    <property type="term" value="F:dolichyl-phosphate beta-glucosyltransferase activity"/>
    <property type="evidence" value="ECO:0007669"/>
    <property type="project" value="UniProtKB-EC"/>
</dbReference>
<evidence type="ECO:0000256" key="6">
    <source>
        <dbReference type="ARBA" id="ARBA00022679"/>
    </source>
</evidence>
<keyword evidence="8" id="KW-0256">Endoplasmic reticulum</keyword>
<feature type="domain" description="Glycosyltransferase 2-like" evidence="15">
    <location>
        <begin position="112"/>
        <end position="270"/>
    </location>
</feature>
<evidence type="ECO:0000256" key="4">
    <source>
        <dbReference type="ARBA" id="ARBA00012583"/>
    </source>
</evidence>
<dbReference type="GO" id="GO:0005789">
    <property type="term" value="C:endoplasmic reticulum membrane"/>
    <property type="evidence" value="ECO:0007669"/>
    <property type="project" value="UniProtKB-SubCell"/>
</dbReference>
<dbReference type="Gene3D" id="3.90.550.10">
    <property type="entry name" value="Spore Coat Polysaccharide Biosynthesis Protein SpsA, Chain A"/>
    <property type="match status" value="1"/>
</dbReference>
<comment type="pathway">
    <text evidence="2">Protein modification; protein glycosylation.</text>
</comment>
<reference evidence="16 17" key="1">
    <citation type="submission" date="2017-01" db="EMBL/GenBank/DDBJ databases">
        <title>The recent genome duplication of the halophilic yeast Hortaea werneckii: insights from long-read sequencing.</title>
        <authorList>
            <person name="Sinha S."/>
            <person name="Flibotte S."/>
            <person name="Neira M."/>
            <person name="Lenassi M."/>
            <person name="Gostincar C."/>
            <person name="Stajich J.E."/>
            <person name="Nislow C.E."/>
        </authorList>
    </citation>
    <scope>NUCLEOTIDE SEQUENCE [LARGE SCALE GENOMIC DNA]</scope>
    <source>
        <strain evidence="16 17">EXF-2000</strain>
    </source>
</reference>
<evidence type="ECO:0000256" key="12">
    <source>
        <dbReference type="ARBA" id="ARBA00045097"/>
    </source>
</evidence>
<proteinExistence type="inferred from homology"/>
<dbReference type="STRING" id="1157616.A0A1Z5SNY2"/>
<evidence type="ECO:0000256" key="7">
    <source>
        <dbReference type="ARBA" id="ARBA00022692"/>
    </source>
</evidence>
<evidence type="ECO:0000256" key="1">
    <source>
        <dbReference type="ARBA" id="ARBA00004389"/>
    </source>
</evidence>
<sequence>MDSAEAIPESAWSALDKLSSIPLWAWAAGAIVGAFGIIVLAYTTLLFIAPKPRSPRASEKQFITVQADGTVSKLQPLPCWYDNHVALTQMAREKQISPEEAYQISDAEVFMSLVVPAYNEEERLSGMLEEAVEYLEEQYGHHGTPSKSSSNGSLQASGQQGDKWRGWEIIVVSDGSRDKTVQTALQFAKTHQLNRSPPVPNGPWHGKNNAKPTNIPPGTIRVVQLEQNRGKGGAVTHGMRHARGTYVVFADADGASRFTDLGKLVQGCEKVKDKQGRAVGVGSRAHMVGTEAVVKRSLLRNTLMRAFHLLIWTLTTPRTSHIKDTQCGFKLFSRPSLPYIIPYMHSEGWIFDVEMLMLAESADIPMTEVAIGWKEVKGSKLNVIKDSLGMAWGLAMLRVCWGAGIYKRD</sequence>
<evidence type="ECO:0000256" key="14">
    <source>
        <dbReference type="SAM" id="Phobius"/>
    </source>
</evidence>
<dbReference type="Proteomes" id="UP000194280">
    <property type="component" value="Unassembled WGS sequence"/>
</dbReference>
<evidence type="ECO:0000256" key="2">
    <source>
        <dbReference type="ARBA" id="ARBA00004922"/>
    </source>
</evidence>
<dbReference type="Pfam" id="PF00535">
    <property type="entry name" value="Glycos_transf_2"/>
    <property type="match status" value="1"/>
</dbReference>
<dbReference type="AlphaFoldDB" id="A0A1Z5SNY2"/>
<dbReference type="VEuPathDB" id="FungiDB:BTJ68_14142"/>
<feature type="region of interest" description="Disordered" evidence="13">
    <location>
        <begin position="138"/>
        <end position="161"/>
    </location>
</feature>